<dbReference type="EMBL" id="JH992965">
    <property type="protein sequence ID" value="EKX55488.1"/>
    <property type="molecule type" value="Genomic_DNA"/>
</dbReference>
<evidence type="ECO:0000313" key="1">
    <source>
        <dbReference type="EMBL" id="EKX55488.1"/>
    </source>
</evidence>
<dbReference type="GeneID" id="17312198"/>
<gene>
    <name evidence="1" type="ORF">GUITHDRAFT_149805</name>
</gene>
<reference evidence="1 3" key="1">
    <citation type="journal article" date="2012" name="Nature">
        <title>Algal genomes reveal evolutionary mosaicism and the fate of nucleomorphs.</title>
        <authorList>
            <consortium name="DOE Joint Genome Institute"/>
            <person name="Curtis B.A."/>
            <person name="Tanifuji G."/>
            <person name="Burki F."/>
            <person name="Gruber A."/>
            <person name="Irimia M."/>
            <person name="Maruyama S."/>
            <person name="Arias M.C."/>
            <person name="Ball S.G."/>
            <person name="Gile G.H."/>
            <person name="Hirakawa Y."/>
            <person name="Hopkins J.F."/>
            <person name="Kuo A."/>
            <person name="Rensing S.A."/>
            <person name="Schmutz J."/>
            <person name="Symeonidi A."/>
            <person name="Elias M."/>
            <person name="Eveleigh R.J."/>
            <person name="Herman E.K."/>
            <person name="Klute M.J."/>
            <person name="Nakayama T."/>
            <person name="Obornik M."/>
            <person name="Reyes-Prieto A."/>
            <person name="Armbrust E.V."/>
            <person name="Aves S.J."/>
            <person name="Beiko R.G."/>
            <person name="Coutinho P."/>
            <person name="Dacks J.B."/>
            <person name="Durnford D.G."/>
            <person name="Fast N.M."/>
            <person name="Green B.R."/>
            <person name="Grisdale C.J."/>
            <person name="Hempel F."/>
            <person name="Henrissat B."/>
            <person name="Hoppner M.P."/>
            <person name="Ishida K."/>
            <person name="Kim E."/>
            <person name="Koreny L."/>
            <person name="Kroth P.G."/>
            <person name="Liu Y."/>
            <person name="Malik S.B."/>
            <person name="Maier U.G."/>
            <person name="McRose D."/>
            <person name="Mock T."/>
            <person name="Neilson J.A."/>
            <person name="Onodera N.T."/>
            <person name="Poole A.M."/>
            <person name="Pritham E.J."/>
            <person name="Richards T.A."/>
            <person name="Rocap G."/>
            <person name="Roy S.W."/>
            <person name="Sarai C."/>
            <person name="Schaack S."/>
            <person name="Shirato S."/>
            <person name="Slamovits C.H."/>
            <person name="Spencer D.F."/>
            <person name="Suzuki S."/>
            <person name="Worden A.Z."/>
            <person name="Zauner S."/>
            <person name="Barry K."/>
            <person name="Bell C."/>
            <person name="Bharti A.K."/>
            <person name="Crow J.A."/>
            <person name="Grimwood J."/>
            <person name="Kramer R."/>
            <person name="Lindquist E."/>
            <person name="Lucas S."/>
            <person name="Salamov A."/>
            <person name="McFadden G.I."/>
            <person name="Lane C.E."/>
            <person name="Keeling P.J."/>
            <person name="Gray M.W."/>
            <person name="Grigoriev I.V."/>
            <person name="Archibald J.M."/>
        </authorList>
    </citation>
    <scope>NUCLEOTIDE SEQUENCE</scope>
    <source>
        <strain evidence="1 3">CCMP2712</strain>
    </source>
</reference>
<evidence type="ECO:0000313" key="3">
    <source>
        <dbReference type="Proteomes" id="UP000011087"/>
    </source>
</evidence>
<evidence type="ECO:0000313" key="2">
    <source>
        <dbReference type="EnsemblProtists" id="EKX55488"/>
    </source>
</evidence>
<proteinExistence type="predicted"/>
<reference evidence="2" key="3">
    <citation type="submission" date="2016-03" db="UniProtKB">
        <authorList>
            <consortium name="EnsemblProtists"/>
        </authorList>
    </citation>
    <scope>IDENTIFICATION</scope>
</reference>
<reference evidence="3" key="2">
    <citation type="submission" date="2012-11" db="EMBL/GenBank/DDBJ databases">
        <authorList>
            <person name="Kuo A."/>
            <person name="Curtis B.A."/>
            <person name="Tanifuji G."/>
            <person name="Burki F."/>
            <person name="Gruber A."/>
            <person name="Irimia M."/>
            <person name="Maruyama S."/>
            <person name="Arias M.C."/>
            <person name="Ball S.G."/>
            <person name="Gile G.H."/>
            <person name="Hirakawa Y."/>
            <person name="Hopkins J.F."/>
            <person name="Rensing S.A."/>
            <person name="Schmutz J."/>
            <person name="Symeonidi A."/>
            <person name="Elias M."/>
            <person name="Eveleigh R.J."/>
            <person name="Herman E.K."/>
            <person name="Klute M.J."/>
            <person name="Nakayama T."/>
            <person name="Obornik M."/>
            <person name="Reyes-Prieto A."/>
            <person name="Armbrust E.V."/>
            <person name="Aves S.J."/>
            <person name="Beiko R.G."/>
            <person name="Coutinho P."/>
            <person name="Dacks J.B."/>
            <person name="Durnford D.G."/>
            <person name="Fast N.M."/>
            <person name="Green B.R."/>
            <person name="Grisdale C."/>
            <person name="Hempe F."/>
            <person name="Henrissat B."/>
            <person name="Hoppner M.P."/>
            <person name="Ishida K.-I."/>
            <person name="Kim E."/>
            <person name="Koreny L."/>
            <person name="Kroth P.G."/>
            <person name="Liu Y."/>
            <person name="Malik S.-B."/>
            <person name="Maier U.G."/>
            <person name="McRose D."/>
            <person name="Mock T."/>
            <person name="Neilson J.A."/>
            <person name="Onodera N.T."/>
            <person name="Poole A.M."/>
            <person name="Pritham E.J."/>
            <person name="Richards T.A."/>
            <person name="Rocap G."/>
            <person name="Roy S.W."/>
            <person name="Sarai C."/>
            <person name="Schaack S."/>
            <person name="Shirato S."/>
            <person name="Slamovits C.H."/>
            <person name="Spencer D.F."/>
            <person name="Suzuki S."/>
            <person name="Worden A.Z."/>
            <person name="Zauner S."/>
            <person name="Barry K."/>
            <person name="Bell C."/>
            <person name="Bharti A.K."/>
            <person name="Crow J.A."/>
            <person name="Grimwood J."/>
            <person name="Kramer R."/>
            <person name="Lindquist E."/>
            <person name="Lucas S."/>
            <person name="Salamov A."/>
            <person name="McFadden G.I."/>
            <person name="Lane C.E."/>
            <person name="Keeling P.J."/>
            <person name="Gray M.W."/>
            <person name="Grigoriev I.V."/>
            <person name="Archibald J.M."/>
        </authorList>
    </citation>
    <scope>NUCLEOTIDE SEQUENCE</scope>
    <source>
        <strain evidence="3">CCMP2712</strain>
    </source>
</reference>
<accession>L1K548</accession>
<keyword evidence="3" id="KW-1185">Reference proteome</keyword>
<name>L1K548_GUITC</name>
<dbReference type="HOGENOM" id="CLU_2517342_0_0_1"/>
<dbReference type="PaxDb" id="55529-EKX55488"/>
<dbReference type="RefSeq" id="XP_005842468.1">
    <property type="nucleotide sequence ID" value="XM_005842411.1"/>
</dbReference>
<dbReference type="Proteomes" id="UP000011087">
    <property type="component" value="Unassembled WGS sequence"/>
</dbReference>
<dbReference type="AlphaFoldDB" id="L1K548"/>
<protein>
    <submittedName>
        <fullName evidence="1 2">Uncharacterized protein</fullName>
    </submittedName>
</protein>
<dbReference type="KEGG" id="gtt:GUITHDRAFT_149805"/>
<sequence length="85" mass="8418">MSFVPCSHFFGFGFGGSKAPPRLIISCSSCVSFGLLKCAGRSFKLDSVDTTTLGPSGFATVLDFPCADGGEATGGLGLACGGATG</sequence>
<organism evidence="1">
    <name type="scientific">Guillardia theta (strain CCMP2712)</name>
    <name type="common">Cryptophyte</name>
    <dbReference type="NCBI Taxonomy" id="905079"/>
    <lineage>
        <taxon>Eukaryota</taxon>
        <taxon>Cryptophyceae</taxon>
        <taxon>Pyrenomonadales</taxon>
        <taxon>Geminigeraceae</taxon>
        <taxon>Guillardia</taxon>
    </lineage>
</organism>
<dbReference type="EnsemblProtists" id="EKX55488">
    <property type="protein sequence ID" value="EKX55488"/>
    <property type="gene ID" value="GUITHDRAFT_149805"/>
</dbReference>